<dbReference type="Proteomes" id="UP000828048">
    <property type="component" value="Chromosome 7"/>
</dbReference>
<organism evidence="1 2">
    <name type="scientific">Vaccinium darrowii</name>
    <dbReference type="NCBI Taxonomy" id="229202"/>
    <lineage>
        <taxon>Eukaryota</taxon>
        <taxon>Viridiplantae</taxon>
        <taxon>Streptophyta</taxon>
        <taxon>Embryophyta</taxon>
        <taxon>Tracheophyta</taxon>
        <taxon>Spermatophyta</taxon>
        <taxon>Magnoliopsida</taxon>
        <taxon>eudicotyledons</taxon>
        <taxon>Gunneridae</taxon>
        <taxon>Pentapetalae</taxon>
        <taxon>asterids</taxon>
        <taxon>Ericales</taxon>
        <taxon>Ericaceae</taxon>
        <taxon>Vaccinioideae</taxon>
        <taxon>Vaccinieae</taxon>
        <taxon>Vaccinium</taxon>
    </lineage>
</organism>
<sequence>MGHDDVKALKKAMNWLVLGVKLKYRSAFTSARQLEDIKRVASKLGISIPSDARNYVLSDPDTSHILSNPDTSQKHDRVAAKHQHDHLKVVELVGFMGHETELELASHLLEIAVSLDKMIINPRRLISLSNRVLELFVDIEALQRARKRARQLEAKLPPKVDLVVL</sequence>
<proteinExistence type="predicted"/>
<comment type="caution">
    <text evidence="1">The sequence shown here is derived from an EMBL/GenBank/DDBJ whole genome shotgun (WGS) entry which is preliminary data.</text>
</comment>
<evidence type="ECO:0000313" key="2">
    <source>
        <dbReference type="Proteomes" id="UP000828048"/>
    </source>
</evidence>
<protein>
    <submittedName>
        <fullName evidence="1">Uncharacterized protein</fullName>
    </submittedName>
</protein>
<reference evidence="1 2" key="1">
    <citation type="journal article" date="2021" name="Hortic Res">
        <title>High-quality reference genome and annotation aids understanding of berry development for evergreen blueberry (Vaccinium darrowii).</title>
        <authorList>
            <person name="Yu J."/>
            <person name="Hulse-Kemp A.M."/>
            <person name="Babiker E."/>
            <person name="Staton M."/>
        </authorList>
    </citation>
    <scope>NUCLEOTIDE SEQUENCE [LARGE SCALE GENOMIC DNA]</scope>
    <source>
        <strain evidence="2">cv. NJ 8807/NJ 8810</strain>
        <tissue evidence="1">Young leaf</tissue>
    </source>
</reference>
<keyword evidence="2" id="KW-1185">Reference proteome</keyword>
<gene>
    <name evidence="1" type="ORF">Vadar_031685</name>
</gene>
<accession>A0ACB7YAE1</accession>
<name>A0ACB7YAE1_9ERIC</name>
<evidence type="ECO:0000313" key="1">
    <source>
        <dbReference type="EMBL" id="KAH7850365.1"/>
    </source>
</evidence>
<dbReference type="EMBL" id="CM037157">
    <property type="protein sequence ID" value="KAH7850365.1"/>
    <property type="molecule type" value="Genomic_DNA"/>
</dbReference>